<comment type="caution">
    <text evidence="2">The sequence shown here is derived from an EMBL/GenBank/DDBJ whole genome shotgun (WGS) entry which is preliminary data.</text>
</comment>
<accession>A0A7W7ICQ2</accession>
<reference evidence="1" key="4">
    <citation type="submission" date="2023-12" db="EMBL/GenBank/DDBJ databases">
        <authorList>
            <person name="Sun Q."/>
            <person name="Inoue M."/>
        </authorList>
    </citation>
    <scope>NUCLEOTIDE SEQUENCE</scope>
    <source>
        <strain evidence="1">JCM 10667</strain>
    </source>
</reference>
<reference evidence="4" key="2">
    <citation type="journal article" date="2019" name="Int. J. Syst. Evol. Microbiol.">
        <title>The Global Catalogue of Microorganisms (GCM) 10K type strain sequencing project: providing services to taxonomists for standard genome sequencing and annotation.</title>
        <authorList>
            <consortium name="The Broad Institute Genomics Platform"/>
            <consortium name="The Broad Institute Genome Sequencing Center for Infectious Disease"/>
            <person name="Wu L."/>
            <person name="Ma J."/>
        </authorList>
    </citation>
    <scope>NUCLEOTIDE SEQUENCE [LARGE SCALE GENOMIC DNA]</scope>
    <source>
        <strain evidence="4">JCM 10667</strain>
    </source>
</reference>
<dbReference type="Proteomes" id="UP000549343">
    <property type="component" value="Unassembled WGS sequence"/>
</dbReference>
<keyword evidence="4" id="KW-1185">Reference proteome</keyword>
<proteinExistence type="predicted"/>
<organism evidence="2 3">
    <name type="scientific">Actinomadura livida</name>
    <dbReference type="NCBI Taxonomy" id="79909"/>
    <lineage>
        <taxon>Bacteria</taxon>
        <taxon>Bacillati</taxon>
        <taxon>Actinomycetota</taxon>
        <taxon>Actinomycetes</taxon>
        <taxon>Streptosporangiales</taxon>
        <taxon>Thermomonosporaceae</taxon>
        <taxon>Actinomadura</taxon>
    </lineage>
</organism>
<evidence type="ECO:0000313" key="1">
    <source>
        <dbReference type="EMBL" id="GAA0565239.1"/>
    </source>
</evidence>
<reference evidence="2 3" key="3">
    <citation type="submission" date="2020-08" db="EMBL/GenBank/DDBJ databases">
        <title>Sequencing the genomes of 1000 actinobacteria strains.</title>
        <authorList>
            <person name="Klenk H.-P."/>
        </authorList>
    </citation>
    <scope>NUCLEOTIDE SEQUENCE [LARGE SCALE GENOMIC DNA]</scope>
    <source>
        <strain evidence="2 3">DSM 44772</strain>
    </source>
</reference>
<dbReference type="EMBL" id="JACHMV010000001">
    <property type="protein sequence ID" value="MBB4774686.1"/>
    <property type="molecule type" value="Genomic_DNA"/>
</dbReference>
<gene>
    <name evidence="2" type="ORF">F4557_003104</name>
    <name evidence="1" type="ORF">GCM10009546_29290</name>
</gene>
<dbReference type="RefSeq" id="WP_189241209.1">
    <property type="nucleotide sequence ID" value="NZ_BMRO01000006.1"/>
</dbReference>
<evidence type="ECO:0000313" key="3">
    <source>
        <dbReference type="Proteomes" id="UP000549343"/>
    </source>
</evidence>
<reference evidence="1" key="1">
    <citation type="journal article" date="2014" name="Int. J. Syst. Evol. Microbiol.">
        <title>Complete genome of a new Firmicutes species belonging to the dominant human colonic microbiota ('Ruminococcus bicirculans') reveals two chromosomes and a selective capacity to utilize plant glucans.</title>
        <authorList>
            <consortium name="NISC Comparative Sequencing Program"/>
            <person name="Wegmann U."/>
            <person name="Louis P."/>
            <person name="Goesmann A."/>
            <person name="Henrissat B."/>
            <person name="Duncan S.H."/>
            <person name="Flint H.J."/>
        </authorList>
    </citation>
    <scope>NUCLEOTIDE SEQUENCE</scope>
    <source>
        <strain evidence="1">JCM 10667</strain>
    </source>
</reference>
<evidence type="ECO:0000313" key="4">
    <source>
        <dbReference type="Proteomes" id="UP001501427"/>
    </source>
</evidence>
<sequence length="169" mass="18389">MPQIVDAAAAAGEVALTVAAGHFWCELLAQTADALREYGDQYDRAQQAVVSALTGLAEKRPDGWTVLLQEADVIKRAVELVFEYLPSLATGGLLTADASSLVWPVRLLAVLMCREPRRHPAVLEYCVKPITEHGPAEIREHVKDRLREAFPPHWPPPSTGSVMAVPFAG</sequence>
<evidence type="ECO:0000313" key="2">
    <source>
        <dbReference type="EMBL" id="MBB4774686.1"/>
    </source>
</evidence>
<protein>
    <submittedName>
        <fullName evidence="2">Uncharacterized protein</fullName>
    </submittedName>
</protein>
<name>A0A7W7ICQ2_9ACTN</name>
<dbReference type="Proteomes" id="UP001501427">
    <property type="component" value="Unassembled WGS sequence"/>
</dbReference>
<dbReference type="EMBL" id="BAAAHD010000025">
    <property type="protein sequence ID" value="GAA0565239.1"/>
    <property type="molecule type" value="Genomic_DNA"/>
</dbReference>
<dbReference type="AlphaFoldDB" id="A0A7W7ICQ2"/>